<dbReference type="STRING" id="763406.A0A1E3NLG9"/>
<dbReference type="AlphaFoldDB" id="A0A1E3NLG9"/>
<feature type="transmembrane region" description="Helical" evidence="1">
    <location>
        <begin position="56"/>
        <end position="75"/>
    </location>
</feature>
<gene>
    <name evidence="3" type="ORF">PICMEDRAFT_72991</name>
</gene>
<dbReference type="GO" id="GO:0070916">
    <property type="term" value="C:inositol phosphoceramide synthase complex"/>
    <property type="evidence" value="ECO:0007669"/>
    <property type="project" value="TreeGrafter"/>
</dbReference>
<dbReference type="Proteomes" id="UP000094455">
    <property type="component" value="Unassembled WGS sequence"/>
</dbReference>
<accession>A0A1E3NLG9</accession>
<evidence type="ECO:0000256" key="1">
    <source>
        <dbReference type="SAM" id="Phobius"/>
    </source>
</evidence>
<protein>
    <recommendedName>
        <fullName evidence="2">Phosphatidic acid phosphatase type 2/haloperoxidase domain-containing protein</fullName>
    </recommendedName>
</protein>
<evidence type="ECO:0000313" key="3">
    <source>
        <dbReference type="EMBL" id="ODQ46974.1"/>
    </source>
</evidence>
<dbReference type="EMBL" id="KV454003">
    <property type="protein sequence ID" value="ODQ46974.1"/>
    <property type="molecule type" value="Genomic_DNA"/>
</dbReference>
<keyword evidence="4" id="KW-1185">Reference proteome</keyword>
<dbReference type="CDD" id="cd03386">
    <property type="entry name" value="PAP2_Aur1_like"/>
    <property type="match status" value="1"/>
</dbReference>
<evidence type="ECO:0000313" key="4">
    <source>
        <dbReference type="Proteomes" id="UP000094455"/>
    </source>
</evidence>
<feature type="transmembrane region" description="Helical" evidence="1">
    <location>
        <begin position="28"/>
        <end position="49"/>
    </location>
</feature>
<evidence type="ECO:0000259" key="2">
    <source>
        <dbReference type="Pfam" id="PF01569"/>
    </source>
</evidence>
<dbReference type="GO" id="GO:0016020">
    <property type="term" value="C:membrane"/>
    <property type="evidence" value="ECO:0007669"/>
    <property type="project" value="GOC"/>
</dbReference>
<keyword evidence="1" id="KW-0812">Transmembrane</keyword>
<keyword evidence="1" id="KW-0472">Membrane</keyword>
<dbReference type="GeneID" id="30181042"/>
<reference evidence="3 4" key="1">
    <citation type="journal article" date="2016" name="Proc. Natl. Acad. Sci. U.S.A.">
        <title>Comparative genomics of biotechnologically important yeasts.</title>
        <authorList>
            <person name="Riley R."/>
            <person name="Haridas S."/>
            <person name="Wolfe K.H."/>
            <person name="Lopes M.R."/>
            <person name="Hittinger C.T."/>
            <person name="Goeker M."/>
            <person name="Salamov A.A."/>
            <person name="Wisecaver J.H."/>
            <person name="Long T.M."/>
            <person name="Calvey C.H."/>
            <person name="Aerts A.L."/>
            <person name="Barry K.W."/>
            <person name="Choi C."/>
            <person name="Clum A."/>
            <person name="Coughlan A.Y."/>
            <person name="Deshpande S."/>
            <person name="Douglass A.P."/>
            <person name="Hanson S.J."/>
            <person name="Klenk H.-P."/>
            <person name="LaButti K.M."/>
            <person name="Lapidus A."/>
            <person name="Lindquist E.A."/>
            <person name="Lipzen A.M."/>
            <person name="Meier-Kolthoff J.P."/>
            <person name="Ohm R.A."/>
            <person name="Otillar R.P."/>
            <person name="Pangilinan J.L."/>
            <person name="Peng Y."/>
            <person name="Rokas A."/>
            <person name="Rosa C.A."/>
            <person name="Scheuner C."/>
            <person name="Sibirny A.A."/>
            <person name="Slot J.C."/>
            <person name="Stielow J.B."/>
            <person name="Sun H."/>
            <person name="Kurtzman C.P."/>
            <person name="Blackwell M."/>
            <person name="Grigoriev I.V."/>
            <person name="Jeffries T.W."/>
        </authorList>
    </citation>
    <scope>NUCLEOTIDE SEQUENCE [LARGE SCALE GENOMIC DNA]</scope>
    <source>
        <strain evidence="3 4">NRRL Y-2026</strain>
    </source>
</reference>
<name>A0A1E3NLG9_9ASCO</name>
<dbReference type="RefSeq" id="XP_019018087.1">
    <property type="nucleotide sequence ID" value="XM_019164355.1"/>
</dbReference>
<dbReference type="GO" id="GO:0030148">
    <property type="term" value="P:sphingolipid biosynthetic process"/>
    <property type="evidence" value="ECO:0007669"/>
    <property type="project" value="TreeGrafter"/>
</dbReference>
<dbReference type="Pfam" id="PF01569">
    <property type="entry name" value="PAP2"/>
    <property type="match status" value="1"/>
</dbReference>
<dbReference type="GO" id="GO:0006676">
    <property type="term" value="P:mannosyl diphosphorylinositol ceramide metabolic process"/>
    <property type="evidence" value="ECO:0007669"/>
    <property type="project" value="TreeGrafter"/>
</dbReference>
<sequence length="253" mass="28227">MGYAAGLVRIDSSLGTHLATNGFHKSPIVFGALPSLHSAMAVLSCMYISWFTTSKFLVVLSFTFVMVQWWATIYLDHHWRLDLFAGMCYATLAFLTFRSFNPQRFNTTHIYTSTAIPTPAGASTHSNTHPSYTSYTSVENRDLELDSDEFDLDCDLELQCLSKAIPTSPKKPTDNINGEAPDHYQCQLEDEEHKLDYRYCEYEDSNSSNSSSSSSEISSATASSNASVSLLVQEDRPFGLRLFAGTPLEFLFV</sequence>
<dbReference type="InterPro" id="IPR000326">
    <property type="entry name" value="PAP2/HPO"/>
</dbReference>
<organism evidence="3 4">
    <name type="scientific">Pichia membranifaciens NRRL Y-2026</name>
    <dbReference type="NCBI Taxonomy" id="763406"/>
    <lineage>
        <taxon>Eukaryota</taxon>
        <taxon>Fungi</taxon>
        <taxon>Dikarya</taxon>
        <taxon>Ascomycota</taxon>
        <taxon>Saccharomycotina</taxon>
        <taxon>Pichiomycetes</taxon>
        <taxon>Pichiales</taxon>
        <taxon>Pichiaceae</taxon>
        <taxon>Pichia</taxon>
    </lineage>
</organism>
<dbReference type="PANTHER" id="PTHR31310">
    <property type="match status" value="1"/>
</dbReference>
<proteinExistence type="predicted"/>
<dbReference type="SUPFAM" id="SSF48317">
    <property type="entry name" value="Acid phosphatase/Vanadium-dependent haloperoxidase"/>
    <property type="match status" value="1"/>
</dbReference>
<dbReference type="InterPro" id="IPR052185">
    <property type="entry name" value="IPC_Synthase-Related"/>
</dbReference>
<feature type="domain" description="Phosphatidic acid phosphatase type 2/haloperoxidase" evidence="2">
    <location>
        <begin position="30"/>
        <end position="101"/>
    </location>
</feature>
<keyword evidence="1" id="KW-1133">Transmembrane helix</keyword>
<dbReference type="PANTHER" id="PTHR31310:SF8">
    <property type="entry name" value="INOSITOLPHOSPHOTRANSFERASE 1"/>
    <property type="match status" value="1"/>
</dbReference>
<dbReference type="InterPro" id="IPR036938">
    <property type="entry name" value="PAP2/HPO_sf"/>
</dbReference>
<dbReference type="OrthoDB" id="5784at2759"/>
<feature type="transmembrane region" description="Helical" evidence="1">
    <location>
        <begin position="81"/>
        <end position="100"/>
    </location>
</feature>